<feature type="active site" description="For ring-opening step" evidence="4">
    <location>
        <position position="136"/>
    </location>
</feature>
<evidence type="ECO:0000256" key="2">
    <source>
        <dbReference type="ARBA" id="ARBA00022801"/>
    </source>
</evidence>
<name>A0A494YZT7_9BACI</name>
<evidence type="ECO:0000256" key="4">
    <source>
        <dbReference type="HAMAP-Rule" id="MF_01241"/>
    </source>
</evidence>
<evidence type="ECO:0000256" key="3">
    <source>
        <dbReference type="ARBA" id="ARBA00023277"/>
    </source>
</evidence>
<dbReference type="GO" id="GO:0004342">
    <property type="term" value="F:glucosamine-6-phosphate deaminase activity"/>
    <property type="evidence" value="ECO:0007669"/>
    <property type="project" value="UniProtKB-UniRule"/>
</dbReference>
<dbReference type="PANTHER" id="PTHR11280">
    <property type="entry name" value="GLUCOSAMINE-6-PHOSPHATE ISOMERASE"/>
    <property type="match status" value="1"/>
</dbReference>
<dbReference type="HAMAP" id="MF_01241">
    <property type="entry name" value="GlcN6P_deamin"/>
    <property type="match status" value="1"/>
</dbReference>
<accession>A0A494YZT7</accession>
<comment type="caution">
    <text evidence="4">Lacks conserved residue(s) required for the propagation of feature annotation.</text>
</comment>
<dbReference type="PROSITE" id="PS01161">
    <property type="entry name" value="GLC_GALNAC_ISOMERASE"/>
    <property type="match status" value="1"/>
</dbReference>
<comment type="caution">
    <text evidence="6">The sequence shown here is derived from an EMBL/GenBank/DDBJ whole genome shotgun (WGS) entry which is preliminary data.</text>
</comment>
<organism evidence="6 7">
    <name type="scientific">Oceanobacillus bengalensis</name>
    <dbReference type="NCBI Taxonomy" id="1435466"/>
    <lineage>
        <taxon>Bacteria</taxon>
        <taxon>Bacillati</taxon>
        <taxon>Bacillota</taxon>
        <taxon>Bacilli</taxon>
        <taxon>Bacillales</taxon>
        <taxon>Bacillaceae</taxon>
        <taxon>Oceanobacillus</taxon>
    </lineage>
</organism>
<keyword evidence="2 4" id="KW-0378">Hydrolase</keyword>
<dbReference type="OrthoDB" id="9791139at2"/>
<dbReference type="InterPro" id="IPR004547">
    <property type="entry name" value="Glucosamine6P_isomerase"/>
</dbReference>
<feature type="active site" description="Proton acceptor; for ring-opening step" evidence="4">
    <location>
        <position position="138"/>
    </location>
</feature>
<dbReference type="PANTHER" id="PTHR11280:SF5">
    <property type="entry name" value="GLUCOSAMINE-6-PHOSPHATE ISOMERASE"/>
    <property type="match status" value="1"/>
</dbReference>
<dbReference type="Pfam" id="PF01182">
    <property type="entry name" value="Glucosamine_iso"/>
    <property type="match status" value="1"/>
</dbReference>
<evidence type="ECO:0000313" key="6">
    <source>
        <dbReference type="EMBL" id="RKQ15690.1"/>
    </source>
</evidence>
<dbReference type="Gene3D" id="3.40.50.1360">
    <property type="match status" value="1"/>
</dbReference>
<sequence>MNIIKVKDYEALSEKACEYLIDRIRAVEKTVLGLATGSTPEGLYKRLIEKYREGNVSFKDVTTFNLDEYVGLKKEDPNSYYYFMKDKLFNHIDVEMENVYLPKGVVADLEGECSEYERLIQTAGNIDVQILGLGLNGHIGFNEPGTAFSSRTHIVELDASTREANARFFDSIDEVPTQAITMGIETIMESKEIVLLVSGEKKAEAVKQLIEGEVSEDFPATVLRNHDKVTLIADEGALGKVGKSLLLK</sequence>
<dbReference type="GO" id="GO:0005975">
    <property type="term" value="P:carbohydrate metabolic process"/>
    <property type="evidence" value="ECO:0007669"/>
    <property type="project" value="InterPro"/>
</dbReference>
<keyword evidence="3 4" id="KW-0119">Carbohydrate metabolism</keyword>
<dbReference type="CDD" id="cd01399">
    <property type="entry name" value="GlcN6P_deaminase"/>
    <property type="match status" value="1"/>
</dbReference>
<dbReference type="EMBL" id="RBZO01000012">
    <property type="protein sequence ID" value="RKQ15690.1"/>
    <property type="molecule type" value="Genomic_DNA"/>
</dbReference>
<feature type="active site" description="Proton acceptor; for enolization step" evidence="4">
    <location>
        <position position="67"/>
    </location>
</feature>
<feature type="active site" description="For ring-opening step" evidence="4">
    <location>
        <position position="143"/>
    </location>
</feature>
<protein>
    <recommendedName>
        <fullName evidence="4">Glucosamine-6-phosphate deaminase</fullName>
        <ecNumber evidence="4">3.5.99.6</ecNumber>
    </recommendedName>
    <alternativeName>
        <fullName evidence="4">GlcN6P deaminase</fullName>
        <shortName evidence="4">GNPDA</shortName>
    </alternativeName>
    <alternativeName>
        <fullName evidence="4">Glucosamine-6-phosphate isomerase</fullName>
    </alternativeName>
</protein>
<dbReference type="InterPro" id="IPR006148">
    <property type="entry name" value="Glc/Gal-6P_isomerase"/>
</dbReference>
<keyword evidence="7" id="KW-1185">Reference proteome</keyword>
<dbReference type="FunFam" id="3.40.50.1360:FF:000003">
    <property type="entry name" value="Glucosamine-6-phosphate deaminase"/>
    <property type="match status" value="1"/>
</dbReference>
<dbReference type="SUPFAM" id="SSF100950">
    <property type="entry name" value="NagB/RpiA/CoA transferase-like"/>
    <property type="match status" value="1"/>
</dbReference>
<evidence type="ECO:0000259" key="5">
    <source>
        <dbReference type="Pfam" id="PF01182"/>
    </source>
</evidence>
<dbReference type="InterPro" id="IPR037171">
    <property type="entry name" value="NagB/RpiA_transferase-like"/>
</dbReference>
<evidence type="ECO:0000313" key="7">
    <source>
        <dbReference type="Proteomes" id="UP000281813"/>
    </source>
</evidence>
<dbReference type="GO" id="GO:0042802">
    <property type="term" value="F:identical protein binding"/>
    <property type="evidence" value="ECO:0007669"/>
    <property type="project" value="TreeGrafter"/>
</dbReference>
<dbReference type="GO" id="GO:0006046">
    <property type="term" value="P:N-acetylglucosamine catabolic process"/>
    <property type="evidence" value="ECO:0007669"/>
    <property type="project" value="UniProtKB-UniRule"/>
</dbReference>
<gene>
    <name evidence="4 6" type="primary">nagB</name>
    <name evidence="6" type="ORF">D8M05_09285</name>
</gene>
<dbReference type="NCBIfam" id="TIGR00502">
    <property type="entry name" value="nagB"/>
    <property type="match status" value="1"/>
</dbReference>
<comment type="function">
    <text evidence="4">Catalyzes the reversible isomerization-deamination of glucosamine 6-phosphate (GlcN6P) to form fructose 6-phosphate (Fru6P) and ammonium ion.</text>
</comment>
<dbReference type="RefSeq" id="WP_121131046.1">
    <property type="nucleotide sequence ID" value="NZ_JBHUFK010000002.1"/>
</dbReference>
<dbReference type="AlphaFoldDB" id="A0A494YZT7"/>
<dbReference type="GO" id="GO:0019262">
    <property type="term" value="P:N-acetylneuraminate catabolic process"/>
    <property type="evidence" value="ECO:0007669"/>
    <property type="project" value="UniProtKB-UniRule"/>
</dbReference>
<comment type="pathway">
    <text evidence="4">Amino-sugar metabolism; N-acetylneuraminate degradation; D-fructose 6-phosphate from N-acetylneuraminate: step 5/5.</text>
</comment>
<comment type="catalytic activity">
    <reaction evidence="1 4">
        <text>alpha-D-glucosamine 6-phosphate + H2O = beta-D-fructose 6-phosphate + NH4(+)</text>
        <dbReference type="Rhea" id="RHEA:12172"/>
        <dbReference type="ChEBI" id="CHEBI:15377"/>
        <dbReference type="ChEBI" id="CHEBI:28938"/>
        <dbReference type="ChEBI" id="CHEBI:57634"/>
        <dbReference type="ChEBI" id="CHEBI:75989"/>
        <dbReference type="EC" id="3.5.99.6"/>
    </reaction>
</comment>
<dbReference type="GO" id="GO:0006043">
    <property type="term" value="P:glucosamine catabolic process"/>
    <property type="evidence" value="ECO:0007669"/>
    <property type="project" value="TreeGrafter"/>
</dbReference>
<proteinExistence type="inferred from homology"/>
<dbReference type="GO" id="GO:0005737">
    <property type="term" value="C:cytoplasm"/>
    <property type="evidence" value="ECO:0007669"/>
    <property type="project" value="TreeGrafter"/>
</dbReference>
<dbReference type="EC" id="3.5.99.6" evidence="4"/>
<evidence type="ECO:0000256" key="1">
    <source>
        <dbReference type="ARBA" id="ARBA00000644"/>
    </source>
</evidence>
<reference evidence="6 7" key="1">
    <citation type="journal article" date="2015" name="Antonie Van Leeuwenhoek">
        <title>Oceanobacillus bengalensis sp. nov., a bacterium isolated from seawater of the Bay of Bengal.</title>
        <authorList>
            <person name="Yongchang O."/>
            <person name="Xiang W."/>
            <person name="Wang G."/>
        </authorList>
    </citation>
    <scope>NUCLEOTIDE SEQUENCE [LARGE SCALE GENOMIC DNA]</scope>
    <source>
        <strain evidence="6 7">MCCC 1K00260</strain>
    </source>
</reference>
<dbReference type="Proteomes" id="UP000281813">
    <property type="component" value="Unassembled WGS sequence"/>
</dbReference>
<feature type="domain" description="Glucosamine/galactosamine-6-phosphate isomerase" evidence="5">
    <location>
        <begin position="9"/>
        <end position="228"/>
    </location>
</feature>
<dbReference type="InterPro" id="IPR018321">
    <property type="entry name" value="Glucosamine6P_isomerase_CS"/>
</dbReference>
<comment type="similarity">
    <text evidence="4">Belongs to the glucosamine/galactosamine-6-phosphate isomerase family. NagB subfamily.</text>
</comment>
<dbReference type="UniPathway" id="UPA00629">
    <property type="reaction ID" value="UER00684"/>
</dbReference>